<organism evidence="2 3">
    <name type="scientific">Natrinema versiforme JCM 10478</name>
    <dbReference type="NCBI Taxonomy" id="1227496"/>
    <lineage>
        <taxon>Archaea</taxon>
        <taxon>Methanobacteriati</taxon>
        <taxon>Methanobacteriota</taxon>
        <taxon>Stenosarchaea group</taxon>
        <taxon>Halobacteria</taxon>
        <taxon>Halobacteriales</taxon>
        <taxon>Natrialbaceae</taxon>
        <taxon>Natrinema</taxon>
    </lineage>
</organism>
<evidence type="ECO:0000313" key="3">
    <source>
        <dbReference type="Proteomes" id="UP000011632"/>
    </source>
</evidence>
<comment type="caution">
    <text evidence="2">The sequence shown here is derived from an EMBL/GenBank/DDBJ whole genome shotgun (WGS) entry which is preliminary data.</text>
</comment>
<feature type="compositionally biased region" description="Basic and acidic residues" evidence="1">
    <location>
        <begin position="1"/>
        <end position="23"/>
    </location>
</feature>
<dbReference type="Proteomes" id="UP000011632">
    <property type="component" value="Unassembled WGS sequence"/>
</dbReference>
<protein>
    <submittedName>
        <fullName evidence="2">Uncharacterized protein</fullName>
    </submittedName>
</protein>
<evidence type="ECO:0000313" key="2">
    <source>
        <dbReference type="EMBL" id="ELY68831.1"/>
    </source>
</evidence>
<accession>L9Y587</accession>
<dbReference type="STRING" id="1227496.C489_05678"/>
<keyword evidence="3" id="KW-1185">Reference proteome</keyword>
<sequence length="63" mass="7676">MIRGDDDRKRDRNGRFSRYDSRKQRDRGKRAHENWLQTKFRRFRSFLGGLIPGRGRNRSGPRK</sequence>
<feature type="region of interest" description="Disordered" evidence="1">
    <location>
        <begin position="1"/>
        <end position="33"/>
    </location>
</feature>
<dbReference type="PATRIC" id="fig|1227496.3.peg.1146"/>
<reference evidence="2 3" key="1">
    <citation type="journal article" date="2014" name="PLoS Genet.">
        <title>Phylogenetically driven sequencing of extremely halophilic archaea reveals strategies for static and dynamic osmo-response.</title>
        <authorList>
            <person name="Becker E.A."/>
            <person name="Seitzer P.M."/>
            <person name="Tritt A."/>
            <person name="Larsen D."/>
            <person name="Krusor M."/>
            <person name="Yao A.I."/>
            <person name="Wu D."/>
            <person name="Madern D."/>
            <person name="Eisen J.A."/>
            <person name="Darling A.E."/>
            <person name="Facciotti M.T."/>
        </authorList>
    </citation>
    <scope>NUCLEOTIDE SEQUENCE [LARGE SCALE GENOMIC DNA]</scope>
    <source>
        <strain evidence="2 3">JCM 10478</strain>
    </source>
</reference>
<proteinExistence type="predicted"/>
<dbReference type="EMBL" id="AOID01000019">
    <property type="protein sequence ID" value="ELY68831.1"/>
    <property type="molecule type" value="Genomic_DNA"/>
</dbReference>
<dbReference type="AlphaFoldDB" id="L9Y587"/>
<evidence type="ECO:0000256" key="1">
    <source>
        <dbReference type="SAM" id="MobiDB-lite"/>
    </source>
</evidence>
<name>L9Y587_9EURY</name>
<gene>
    <name evidence="2" type="ORF">C489_05678</name>
</gene>